<organism evidence="5">
    <name type="scientific">Emiliania huxleyi</name>
    <name type="common">Coccolithophore</name>
    <name type="synonym">Pontosphaera huxleyi</name>
    <dbReference type="NCBI Taxonomy" id="2903"/>
    <lineage>
        <taxon>Eukaryota</taxon>
        <taxon>Haptista</taxon>
        <taxon>Haptophyta</taxon>
        <taxon>Prymnesiophyceae</taxon>
        <taxon>Isochrysidales</taxon>
        <taxon>Noelaerhabdaceae</taxon>
        <taxon>Emiliania</taxon>
    </lineage>
</organism>
<dbReference type="PANTHER" id="PTHR44858">
    <property type="entry name" value="TETRATRICOPEPTIDE REPEAT PROTEIN 6"/>
    <property type="match status" value="1"/>
</dbReference>
<evidence type="ECO:0008006" key="6">
    <source>
        <dbReference type="Google" id="ProtNLM"/>
    </source>
</evidence>
<proteinExistence type="predicted"/>
<dbReference type="InterPro" id="IPR019734">
    <property type="entry name" value="TPR_rpt"/>
</dbReference>
<dbReference type="PROSITE" id="PS50005">
    <property type="entry name" value="TPR"/>
    <property type="match status" value="1"/>
</dbReference>
<dbReference type="PROSITE" id="PS51257">
    <property type="entry name" value="PROKAR_LIPOPROTEIN"/>
    <property type="match status" value="1"/>
</dbReference>
<gene>
    <name evidence="5" type="ORF">EHUX00137_LOCUS46465</name>
</gene>
<feature type="repeat" description="TPR" evidence="3">
    <location>
        <begin position="139"/>
        <end position="172"/>
    </location>
</feature>
<dbReference type="SUPFAM" id="SSF48452">
    <property type="entry name" value="TPR-like"/>
    <property type="match status" value="1"/>
</dbReference>
<evidence type="ECO:0000256" key="1">
    <source>
        <dbReference type="ARBA" id="ARBA00022737"/>
    </source>
</evidence>
<feature type="chain" id="PRO_5031295278" description="Tetratricopeptide repeat protein" evidence="4">
    <location>
        <begin position="37"/>
        <end position="358"/>
    </location>
</feature>
<name>A0A7S3X7Z1_EMIHU</name>
<dbReference type="PANTHER" id="PTHR44858:SF1">
    <property type="entry name" value="UDP-N-ACETYLGLUCOSAMINE--PEPTIDE N-ACETYLGLUCOSAMINYLTRANSFERASE SPINDLY-RELATED"/>
    <property type="match status" value="1"/>
</dbReference>
<evidence type="ECO:0000256" key="2">
    <source>
        <dbReference type="ARBA" id="ARBA00022803"/>
    </source>
</evidence>
<dbReference type="Pfam" id="PF13181">
    <property type="entry name" value="TPR_8"/>
    <property type="match status" value="1"/>
</dbReference>
<keyword evidence="4" id="KW-0732">Signal</keyword>
<keyword evidence="1" id="KW-0677">Repeat</keyword>
<dbReference type="Gene3D" id="1.25.40.10">
    <property type="entry name" value="Tetratricopeptide repeat domain"/>
    <property type="match status" value="2"/>
</dbReference>
<dbReference type="EMBL" id="HBIR01059775">
    <property type="protein sequence ID" value="CAE0597929.1"/>
    <property type="molecule type" value="Transcribed_RNA"/>
</dbReference>
<evidence type="ECO:0000313" key="5">
    <source>
        <dbReference type="EMBL" id="CAE0597929.1"/>
    </source>
</evidence>
<feature type="signal peptide" evidence="4">
    <location>
        <begin position="1"/>
        <end position="36"/>
    </location>
</feature>
<dbReference type="SMART" id="SM00028">
    <property type="entry name" value="TPR"/>
    <property type="match status" value="3"/>
</dbReference>
<sequence length="358" mass="38288">MHDPRMLLPTTRLQSAGVSLLLASGCWLGVVPPGLADPPAEPAAVSAPASTLMTLEQVRTISALQEMGSLPSEEKTALRRVSLENSQLKDKGALKVLKSGQEYAARGADPETQTLDVEVLRKAEERFNLLVEDLAPSFSGGYANRANVRVALKDYAGAVEDYEMALRLSPLSDDAWVNWLNRGSTLIALGQPERALPDLQRSVELSKAAVASGANQAEKLSLLGRGSALHALGRWEAAAADYGAVVSKAPSDVQPFWLRYGLELLQVGRTQDALGIVRRVAAKFDIEPECQLALYAATNAAGGERGTAEAQRLWSVAPGEVKQRVAELDLAQRQWPPAAADAARTFLRSVASAWSSGE</sequence>
<keyword evidence="2 3" id="KW-0802">TPR repeat</keyword>
<accession>A0A7S3X7Z1</accession>
<protein>
    <recommendedName>
        <fullName evidence="6">Tetratricopeptide repeat protein</fullName>
    </recommendedName>
</protein>
<reference evidence="5" key="1">
    <citation type="submission" date="2021-01" db="EMBL/GenBank/DDBJ databases">
        <authorList>
            <person name="Corre E."/>
            <person name="Pelletier E."/>
            <person name="Niang G."/>
            <person name="Scheremetjew M."/>
            <person name="Finn R."/>
            <person name="Kale V."/>
            <person name="Holt S."/>
            <person name="Cochrane G."/>
            <person name="Meng A."/>
            <person name="Brown T."/>
            <person name="Cohen L."/>
        </authorList>
    </citation>
    <scope>NUCLEOTIDE SEQUENCE</scope>
    <source>
        <strain evidence="5">379</strain>
    </source>
</reference>
<dbReference type="InterPro" id="IPR050498">
    <property type="entry name" value="Ycf3"/>
</dbReference>
<evidence type="ECO:0000256" key="4">
    <source>
        <dbReference type="SAM" id="SignalP"/>
    </source>
</evidence>
<dbReference type="AlphaFoldDB" id="A0A7S3X7Z1"/>
<evidence type="ECO:0000256" key="3">
    <source>
        <dbReference type="PROSITE-ProRule" id="PRU00339"/>
    </source>
</evidence>
<dbReference type="InterPro" id="IPR011990">
    <property type="entry name" value="TPR-like_helical_dom_sf"/>
</dbReference>